<proteinExistence type="inferred from homology"/>
<reference evidence="10 11" key="1">
    <citation type="journal article" date="2017" name="Genome Announc.">
        <title>Draft Genome Sequence of a Sporulating and Motile Strain of Lachnotalea glycerini Isolated from Water in Quebec City, Canada.</title>
        <authorList>
            <person name="Maheux A.F."/>
            <person name="Boudreau D.K."/>
            <person name="Berube E."/>
            <person name="Boissinot M."/>
            <person name="Raymond F."/>
            <person name="Brodeur S."/>
            <person name="Corbeil J."/>
            <person name="Isabel S."/>
            <person name="Omar R.F."/>
            <person name="Bergeron M.G."/>
        </authorList>
    </citation>
    <scope>NUCLEOTIDE SEQUENCE [LARGE SCALE GENOMIC DNA]</scope>
    <source>
        <strain evidence="10 11">CCRI-19302</strain>
    </source>
</reference>
<dbReference type="InterPro" id="IPR050131">
    <property type="entry name" value="Peptidase_S8_subtilisin-like"/>
</dbReference>
<feature type="region of interest" description="Disordered" evidence="6">
    <location>
        <begin position="42"/>
        <end position="125"/>
    </location>
</feature>
<evidence type="ECO:0000256" key="2">
    <source>
        <dbReference type="ARBA" id="ARBA00022670"/>
    </source>
</evidence>
<dbReference type="PRINTS" id="PR00723">
    <property type="entry name" value="SUBTILISIN"/>
</dbReference>
<evidence type="ECO:0000256" key="1">
    <source>
        <dbReference type="ARBA" id="ARBA00011073"/>
    </source>
</evidence>
<keyword evidence="11" id="KW-1185">Reference proteome</keyword>
<evidence type="ECO:0000256" key="5">
    <source>
        <dbReference type="PROSITE-ProRule" id="PRU01240"/>
    </source>
</evidence>
<feature type="transmembrane region" description="Helical" evidence="7">
    <location>
        <begin position="1969"/>
        <end position="1989"/>
    </location>
</feature>
<dbReference type="InterPro" id="IPR015500">
    <property type="entry name" value="Peptidase_S8_subtilisin-rel"/>
</dbReference>
<feature type="compositionally biased region" description="Low complexity" evidence="6">
    <location>
        <begin position="54"/>
        <end position="65"/>
    </location>
</feature>
<dbReference type="OrthoDB" id="9798386at2"/>
<dbReference type="InterPro" id="IPR036852">
    <property type="entry name" value="Peptidase_S8/S53_dom_sf"/>
</dbReference>
<dbReference type="PANTHER" id="PTHR43806:SF11">
    <property type="entry name" value="CEREVISIN-RELATED"/>
    <property type="match status" value="1"/>
</dbReference>
<evidence type="ECO:0000256" key="7">
    <source>
        <dbReference type="SAM" id="Phobius"/>
    </source>
</evidence>
<comment type="similarity">
    <text evidence="1 5">Belongs to the peptidase S8 family.</text>
</comment>
<evidence type="ECO:0000256" key="3">
    <source>
        <dbReference type="ARBA" id="ARBA00022801"/>
    </source>
</evidence>
<sequence>MIGMKKMKKYMAILLVCMNATTALASSTVYANQDYATYEQSVEDNETAVDTVATESTENSEITESTEIEDTKTDVNEEETTTESSQIEDTNENNETSMKEEVNQSDSDKEETADKTNQATETENTKEIIEMASGELSESVSGLYNETDLDSSSLYTTKTLIVVSDHSDFENCNAIKVINYDNMYILQYETEEEAKDAYKKLKDDNNIVSVEIDAVIESQTESDIENTESSKEKSDLALFLDSKEKNSEVKVAILDSGIDKTNEIFQDRLIDLNINLSSTGDENSIEDDNGHGTDMAEIIVNNTPSTVKIMPIKIANDSGKATVLNAYLGIKAAIENNADIINISMGTINSSSSAILSSIIEEAVSNQIIVVAAAGNDNANVENYTPANIDSVITVSATDSNGEIASFSNYGDKIDYSSIGEDGTSTATANVSAIIAVIKSIYSDYSLEDIHNLLKQYAVDLGEEGFDKYYGYGFISFEELKSKSTDVEKEDNSILNMPHFNTLTDEEINEYLDNSEPWQIGKYLSELSNDDYDGIIASNTNITGEITLYDLVDSKDENGEDIVLTNNPKNMKYYEFCLQEFDQEKEFMKTNGTFSSQTGYYKLGFSKYDGSSGEVRINFKFNNTDSKSSKSLKASSSSGNNKIWTSNASGTIYNFILSSAKTEIAEFRYSVLQVKAKMTLPACCYMSSGGTKYDAMGRMTFKYYGTNNLSLTKTPDDNDREVNFEMSVNVRNAGIYDQDDATHENVHNTMYLNVVRDSFLQTVKVRYQNADALYGNYIEDVNSLVEYGTTFSWNKAETDVYEAKSIDSYTVTSANTKEVTIKRKSNVSATASVNASKTSSGWYQGLPQITFAGSDPNLNISSVTVNNILNSGSGVTKTASEGMNTYSYFATNVNETSCNEQNITIFADASVPKNVFITAATSWSNNTVPLTIKGQDTLSGLASLKIQYSSNNSSWRDYKTKTYCGDTSPQTYAGFSADQNGYYRVVATDRVGNVTISSNCRVTNIDKSAPTLTYTIDGELKSSGWYKGDAVLNLEAQDIGGSGIKSITVNSSETSGSTTSINVVKEGSNYYLCYATDNASNMTAPKWELTIKVDKSAPINLSITPNTTKWTKDPIIITAKADDSHSGVDTIELQYTADIGNPDWREYNTVSLKGTNQVSSDISVTDNGYYRLVVTDQVGFQTVSDDKNILKIDNYDPDKPDASTIGIEPNTIQWVDEATGVEVTSYGSDELSGLSEVAVLERNEIGNFVPKKTEDFSGETTVESTAYDTHINEFYKTRVTDQARNALEMLDEEALEIDNIDPEAPELTIESVSAQEGFISTTEGYVIWAVIEDSQSGFAEAALQRVNENGEWEDYKTQYQIIEEDSSEQDLDVYEEKEVLTKAKREKVIVAVANNISLQRSTSDASNDNTKEVRKQGDNQVIIEYTVRENGTYRLRGVDLVQNKSYTNDTIEITNLDGSKPVIQVEGNPTIWQNTDAAITVIATDADSKITKMTLDGDEKSFQEGVDGTFHFTFDVTKNQEFTVTAVDEAGNSTSQIITVTKIDKEAPVLETGIKKSWFSMILGDYRNLRIDTIDDLSGIAKVSVTCGEQETILKSYKYENAKINFQGNYKIYEEGDYKITITDQAGNITTQTISEANLDFSAPWLKVEGNPTIWQNTDAAITVTSFDEDSKIKAMTLDGEEQEIKQNDEGDYYFTFAATKNQTVVVAAYDEADNMTAQVVRVTKIDKEIPTIQIEPSAIWHEDGYRNMKYEGADNLSGIDTITIEHEGAKETVGSYSYETKQKSTADEYRITDNGDYIVTIKDHAGNTGVHTLTETDAKVLKAIEVVVLPDKTTYYETQNFKKKGMVVDAIYNDNSRKQDIKDYIILNGINLPLAQAQINLSYTENGVTVYTDTPIKVIEKAVAPEDPEIPETVDNQEALTVENPELTPESLVVEEAEEIEEEVKEEPTIEAKNIPENTVLTVKHEKLPIGAILAGAGLLIMILFLLLSNVKIYCRNEEGEWKLLGKTRALKSKERYAIKVSKLMKIRAASNSYKLVFSKMFKKFHEECDLIIKIDKQDYEKYLTKDSDTVYVEHKE</sequence>
<evidence type="ECO:0000313" key="11">
    <source>
        <dbReference type="Proteomes" id="UP000216411"/>
    </source>
</evidence>
<dbReference type="Pfam" id="PF00082">
    <property type="entry name" value="Peptidase_S8"/>
    <property type="match status" value="1"/>
</dbReference>
<dbReference type="GO" id="GO:0006508">
    <property type="term" value="P:proteolysis"/>
    <property type="evidence" value="ECO:0007669"/>
    <property type="project" value="UniProtKB-KW"/>
</dbReference>
<accession>A0A371JHQ4</accession>
<evidence type="ECO:0000256" key="8">
    <source>
        <dbReference type="SAM" id="SignalP"/>
    </source>
</evidence>
<keyword evidence="7" id="KW-0812">Transmembrane</keyword>
<comment type="caution">
    <text evidence="10">The sequence shown here is derived from an EMBL/GenBank/DDBJ whole genome shotgun (WGS) entry which is preliminary data.</text>
</comment>
<dbReference type="EMBL" id="NOKA02000004">
    <property type="protein sequence ID" value="RDY32254.1"/>
    <property type="molecule type" value="Genomic_DNA"/>
</dbReference>
<dbReference type="SUPFAM" id="SSF52743">
    <property type="entry name" value="Subtilisin-like"/>
    <property type="match status" value="1"/>
</dbReference>
<dbReference type="Proteomes" id="UP000216411">
    <property type="component" value="Unassembled WGS sequence"/>
</dbReference>
<feature type="active site" description="Charge relay system" evidence="5">
    <location>
        <position position="425"/>
    </location>
</feature>
<organism evidence="10 11">
    <name type="scientific">Lachnotalea glycerini</name>
    <dbReference type="NCBI Taxonomy" id="1763509"/>
    <lineage>
        <taxon>Bacteria</taxon>
        <taxon>Bacillati</taxon>
        <taxon>Bacillota</taxon>
        <taxon>Clostridia</taxon>
        <taxon>Lachnospirales</taxon>
        <taxon>Lachnospiraceae</taxon>
        <taxon>Lachnotalea</taxon>
    </lineage>
</organism>
<evidence type="ECO:0000259" key="9">
    <source>
        <dbReference type="Pfam" id="PF00082"/>
    </source>
</evidence>
<name>A0A371JHQ4_9FIRM</name>
<dbReference type="InterPro" id="IPR000209">
    <property type="entry name" value="Peptidase_S8/S53_dom"/>
</dbReference>
<keyword evidence="2 5" id="KW-0645">Protease</keyword>
<protein>
    <recommendedName>
        <fullName evidence="9">Peptidase S8/S53 domain-containing protein</fullName>
    </recommendedName>
</protein>
<feature type="active site" description="Charge relay system" evidence="5">
    <location>
        <position position="291"/>
    </location>
</feature>
<dbReference type="GO" id="GO:0004252">
    <property type="term" value="F:serine-type endopeptidase activity"/>
    <property type="evidence" value="ECO:0007669"/>
    <property type="project" value="UniProtKB-UniRule"/>
</dbReference>
<feature type="compositionally biased region" description="Basic and acidic residues" evidence="6">
    <location>
        <begin position="97"/>
        <end position="114"/>
    </location>
</feature>
<evidence type="ECO:0000256" key="6">
    <source>
        <dbReference type="SAM" id="MobiDB-lite"/>
    </source>
</evidence>
<feature type="signal peptide" evidence="8">
    <location>
        <begin position="1"/>
        <end position="25"/>
    </location>
</feature>
<keyword evidence="8" id="KW-0732">Signal</keyword>
<keyword evidence="7" id="KW-1133">Transmembrane helix</keyword>
<dbReference type="InterPro" id="IPR023827">
    <property type="entry name" value="Peptidase_S8_Asp-AS"/>
</dbReference>
<dbReference type="Gene3D" id="2.60.40.3630">
    <property type="match status" value="1"/>
</dbReference>
<dbReference type="PROSITE" id="PS00136">
    <property type="entry name" value="SUBTILASE_ASP"/>
    <property type="match status" value="1"/>
</dbReference>
<gene>
    <name evidence="10" type="ORF">CG710_004525</name>
</gene>
<dbReference type="Gene3D" id="3.40.50.200">
    <property type="entry name" value="Peptidase S8/S53 domain"/>
    <property type="match status" value="1"/>
</dbReference>
<evidence type="ECO:0000256" key="4">
    <source>
        <dbReference type="ARBA" id="ARBA00022825"/>
    </source>
</evidence>
<feature type="chain" id="PRO_5016588165" description="Peptidase S8/S53 domain-containing protein" evidence="8">
    <location>
        <begin position="26"/>
        <end position="2078"/>
    </location>
</feature>
<dbReference type="PROSITE" id="PS51892">
    <property type="entry name" value="SUBTILASE"/>
    <property type="match status" value="1"/>
</dbReference>
<keyword evidence="3 5" id="KW-0378">Hydrolase</keyword>
<feature type="domain" description="Peptidase S8/S53" evidence="9">
    <location>
        <begin position="247"/>
        <end position="473"/>
    </location>
</feature>
<dbReference type="PANTHER" id="PTHR43806">
    <property type="entry name" value="PEPTIDASE S8"/>
    <property type="match status" value="1"/>
</dbReference>
<evidence type="ECO:0000313" key="10">
    <source>
        <dbReference type="EMBL" id="RDY32254.1"/>
    </source>
</evidence>
<keyword evidence="7" id="KW-0472">Membrane</keyword>
<keyword evidence="4 5" id="KW-0720">Serine protease</keyword>
<feature type="active site" description="Charge relay system" evidence="5">
    <location>
        <position position="255"/>
    </location>
</feature>